<accession>A0A0K8RAY8</accession>
<dbReference type="AlphaFoldDB" id="A0A0K8RAY8"/>
<organism evidence="1">
    <name type="scientific">Ixodes ricinus</name>
    <name type="common">Common tick</name>
    <name type="synonym">Acarus ricinus</name>
    <dbReference type="NCBI Taxonomy" id="34613"/>
    <lineage>
        <taxon>Eukaryota</taxon>
        <taxon>Metazoa</taxon>
        <taxon>Ecdysozoa</taxon>
        <taxon>Arthropoda</taxon>
        <taxon>Chelicerata</taxon>
        <taxon>Arachnida</taxon>
        <taxon>Acari</taxon>
        <taxon>Parasitiformes</taxon>
        <taxon>Ixodida</taxon>
        <taxon>Ixodoidea</taxon>
        <taxon>Ixodidae</taxon>
        <taxon>Ixodinae</taxon>
        <taxon>Ixodes</taxon>
    </lineage>
</organism>
<dbReference type="EMBL" id="GADI01005476">
    <property type="protein sequence ID" value="JAA68332.1"/>
    <property type="molecule type" value="mRNA"/>
</dbReference>
<protein>
    <submittedName>
        <fullName evidence="1">Putative nadh:ubiquinone oxidoreductase ndufs6/13 kDa subunit</fullName>
    </submittedName>
</protein>
<keyword evidence="1" id="KW-0830">Ubiquinone</keyword>
<evidence type="ECO:0000313" key="1">
    <source>
        <dbReference type="EMBL" id="JAA68332.1"/>
    </source>
</evidence>
<proteinExistence type="evidence at transcript level"/>
<name>A0A0K8RAY8_IXORI</name>
<reference evidence="1" key="1">
    <citation type="submission" date="2012-12" db="EMBL/GenBank/DDBJ databases">
        <title>Identification and characterization of a phenylalanine ammonia-lyase gene family in Isatis indigotica Fort.</title>
        <authorList>
            <person name="Liu Q."/>
            <person name="Chen J."/>
            <person name="Zhou X."/>
            <person name="Di P."/>
            <person name="Xiao Y."/>
            <person name="Xuan H."/>
            <person name="Zhang L."/>
            <person name="Chen W."/>
        </authorList>
    </citation>
    <scope>NUCLEOTIDE SEQUENCE</scope>
    <source>
        <tissue evidence="1">Salivary gland</tissue>
    </source>
</reference>
<sequence length="127" mass="13941">MRLVRRILEEPETTVAACMVARSIQVDEDPRVTQGGIPTIAPPWYGPSHCLRVGDPSGRIQLVLRSLGSSTLVFLDGTQPKGRATSDNTSFLPTCLSTCVSRGPFGSSHVLSFRRRGSNRRTNARFR</sequence>